<organism evidence="2 3">
    <name type="scientific">Leifsonia kafniensis</name>
    <dbReference type="NCBI Taxonomy" id="475957"/>
    <lineage>
        <taxon>Bacteria</taxon>
        <taxon>Bacillati</taxon>
        <taxon>Actinomycetota</taxon>
        <taxon>Actinomycetes</taxon>
        <taxon>Micrococcales</taxon>
        <taxon>Microbacteriaceae</taxon>
        <taxon>Leifsonia</taxon>
    </lineage>
</organism>
<protein>
    <recommendedName>
        <fullName evidence="4">4-hydroxybenzoate polyprenyltransferase</fullName>
    </recommendedName>
</protein>
<evidence type="ECO:0000313" key="3">
    <source>
        <dbReference type="Proteomes" id="UP001501803"/>
    </source>
</evidence>
<comment type="caution">
    <text evidence="2">The sequence shown here is derived from an EMBL/GenBank/DDBJ whole genome shotgun (WGS) entry which is preliminary data.</text>
</comment>
<sequence>MSLVTTVLAEAGHVELPMPTWAYGLIALVIFIALGAVLWTYRDVANRHQAKADAYAAAHGGAHGHGGH</sequence>
<keyword evidence="3" id="KW-1185">Reference proteome</keyword>
<accession>A0ABP7K4S2</accession>
<proteinExistence type="predicted"/>
<feature type="transmembrane region" description="Helical" evidence="1">
    <location>
        <begin position="20"/>
        <end position="41"/>
    </location>
</feature>
<dbReference type="EMBL" id="BAABCN010000002">
    <property type="protein sequence ID" value="GAA3865870.1"/>
    <property type="molecule type" value="Genomic_DNA"/>
</dbReference>
<keyword evidence="1" id="KW-0472">Membrane</keyword>
<gene>
    <name evidence="2" type="ORF">GCM10022381_06960</name>
</gene>
<keyword evidence="1" id="KW-1133">Transmembrane helix</keyword>
<dbReference type="Proteomes" id="UP001501803">
    <property type="component" value="Unassembled WGS sequence"/>
</dbReference>
<name>A0ABP7K4S2_9MICO</name>
<evidence type="ECO:0000256" key="1">
    <source>
        <dbReference type="SAM" id="Phobius"/>
    </source>
</evidence>
<reference evidence="3" key="1">
    <citation type="journal article" date="2019" name="Int. J. Syst. Evol. Microbiol.">
        <title>The Global Catalogue of Microorganisms (GCM) 10K type strain sequencing project: providing services to taxonomists for standard genome sequencing and annotation.</title>
        <authorList>
            <consortium name="The Broad Institute Genomics Platform"/>
            <consortium name="The Broad Institute Genome Sequencing Center for Infectious Disease"/>
            <person name="Wu L."/>
            <person name="Ma J."/>
        </authorList>
    </citation>
    <scope>NUCLEOTIDE SEQUENCE [LARGE SCALE GENOMIC DNA]</scope>
    <source>
        <strain evidence="3">JCM 17021</strain>
    </source>
</reference>
<keyword evidence="1" id="KW-0812">Transmembrane</keyword>
<dbReference type="RefSeq" id="WP_345062310.1">
    <property type="nucleotide sequence ID" value="NZ_BAABCN010000002.1"/>
</dbReference>
<evidence type="ECO:0000313" key="2">
    <source>
        <dbReference type="EMBL" id="GAA3865870.1"/>
    </source>
</evidence>
<evidence type="ECO:0008006" key="4">
    <source>
        <dbReference type="Google" id="ProtNLM"/>
    </source>
</evidence>